<dbReference type="OrthoDB" id="3783129at2"/>
<comment type="caution">
    <text evidence="2">The sequence shown here is derived from an EMBL/GenBank/DDBJ whole genome shotgun (WGS) entry which is preliminary data.</text>
</comment>
<feature type="transmembrane region" description="Helical" evidence="1">
    <location>
        <begin position="70"/>
        <end position="97"/>
    </location>
</feature>
<keyword evidence="1" id="KW-1133">Transmembrane helix</keyword>
<evidence type="ECO:0000313" key="3">
    <source>
        <dbReference type="Proteomes" id="UP000319769"/>
    </source>
</evidence>
<feature type="transmembrane region" description="Helical" evidence="1">
    <location>
        <begin position="150"/>
        <end position="168"/>
    </location>
</feature>
<keyword evidence="1" id="KW-0472">Membrane</keyword>
<dbReference type="Proteomes" id="UP000319769">
    <property type="component" value="Unassembled WGS sequence"/>
</dbReference>
<dbReference type="RefSeq" id="WP_144759749.1">
    <property type="nucleotide sequence ID" value="NZ_VMNW02000082.1"/>
</dbReference>
<name>A0A5N0UTS4_9PSEU</name>
<evidence type="ECO:0000313" key="2">
    <source>
        <dbReference type="EMBL" id="KAA9152896.1"/>
    </source>
</evidence>
<dbReference type="AlphaFoldDB" id="A0A5N0UTS4"/>
<feature type="transmembrane region" description="Helical" evidence="1">
    <location>
        <begin position="33"/>
        <end position="58"/>
    </location>
</feature>
<keyword evidence="1" id="KW-0812">Transmembrane</keyword>
<evidence type="ECO:0008006" key="4">
    <source>
        <dbReference type="Google" id="ProtNLM"/>
    </source>
</evidence>
<evidence type="ECO:0000256" key="1">
    <source>
        <dbReference type="SAM" id="Phobius"/>
    </source>
</evidence>
<dbReference type="NCBIfam" id="NF041646">
    <property type="entry name" value="VC0807_fam"/>
    <property type="match status" value="1"/>
</dbReference>
<protein>
    <recommendedName>
        <fullName evidence="4">DUF3159 domain-containing protein</fullName>
    </recommendedName>
</protein>
<organism evidence="2 3">
    <name type="scientific">Amycolatopsis acidicola</name>
    <dbReference type="NCBI Taxonomy" id="2596893"/>
    <lineage>
        <taxon>Bacteria</taxon>
        <taxon>Bacillati</taxon>
        <taxon>Actinomycetota</taxon>
        <taxon>Actinomycetes</taxon>
        <taxon>Pseudonocardiales</taxon>
        <taxon>Pseudonocardiaceae</taxon>
        <taxon>Amycolatopsis</taxon>
    </lineage>
</organism>
<gene>
    <name evidence="2" type="ORF">FPZ12_035875</name>
</gene>
<accession>A0A5N0UTS4</accession>
<keyword evidence="3" id="KW-1185">Reference proteome</keyword>
<proteinExistence type="predicted"/>
<sequence>MPPHLTIHLPAFGSLLRQGAKHLLESTVVPLGLFYLLLTLVSFDGGLIAALSWSLLALGRRAVLRQPIPAVLLLTTALLVARTVLGLMTGSVFLYFLQPTLQNFLIAFVMVGSLPFGRPFIAKLADDFCAFPAAFSEHPRVQHVFRRLSLLWALVFLTNGVTTLWILAKASVGNFLMVSTAGSWSVIGAAIVISLLWFRKTLRGEGIAVRMGGGAPVPAA</sequence>
<feature type="transmembrane region" description="Helical" evidence="1">
    <location>
        <begin position="103"/>
        <end position="121"/>
    </location>
</feature>
<reference evidence="2" key="1">
    <citation type="submission" date="2019-09" db="EMBL/GenBank/DDBJ databases">
        <authorList>
            <person name="Teo W.F.A."/>
            <person name="Duangmal K."/>
        </authorList>
    </citation>
    <scope>NUCLEOTIDE SEQUENCE [LARGE SCALE GENOMIC DNA]</scope>
    <source>
        <strain evidence="2">K81G1</strain>
    </source>
</reference>
<dbReference type="EMBL" id="VMNW02000082">
    <property type="protein sequence ID" value="KAA9152896.1"/>
    <property type="molecule type" value="Genomic_DNA"/>
</dbReference>
<feature type="transmembrane region" description="Helical" evidence="1">
    <location>
        <begin position="174"/>
        <end position="198"/>
    </location>
</feature>